<reference evidence="2 3" key="1">
    <citation type="journal article" date="2023" name="Mol. Phylogenet. Evol.">
        <title>Genome-scale phylogeny and comparative genomics of the fungal order Sordariales.</title>
        <authorList>
            <person name="Hensen N."/>
            <person name="Bonometti L."/>
            <person name="Westerberg I."/>
            <person name="Brannstrom I.O."/>
            <person name="Guillou S."/>
            <person name="Cros-Aarteil S."/>
            <person name="Calhoun S."/>
            <person name="Haridas S."/>
            <person name="Kuo A."/>
            <person name="Mondo S."/>
            <person name="Pangilinan J."/>
            <person name="Riley R."/>
            <person name="LaButti K."/>
            <person name="Andreopoulos B."/>
            <person name="Lipzen A."/>
            <person name="Chen C."/>
            <person name="Yan M."/>
            <person name="Daum C."/>
            <person name="Ng V."/>
            <person name="Clum A."/>
            <person name="Steindorff A."/>
            <person name="Ohm R.A."/>
            <person name="Martin F."/>
            <person name="Silar P."/>
            <person name="Natvig D.O."/>
            <person name="Lalanne C."/>
            <person name="Gautier V."/>
            <person name="Ament-Velasquez S.L."/>
            <person name="Kruys A."/>
            <person name="Hutchinson M.I."/>
            <person name="Powell A.J."/>
            <person name="Barry K."/>
            <person name="Miller A.N."/>
            <person name="Grigoriev I.V."/>
            <person name="Debuchy R."/>
            <person name="Gladieux P."/>
            <person name="Hiltunen Thoren M."/>
            <person name="Johannesson H."/>
        </authorList>
    </citation>
    <scope>NUCLEOTIDE SEQUENCE [LARGE SCALE GENOMIC DNA]</scope>
    <source>
        <strain evidence="2 3">FGSC 10403</strain>
    </source>
</reference>
<dbReference type="EMBL" id="JAULSX010000001">
    <property type="protein sequence ID" value="KAK3499148.1"/>
    <property type="molecule type" value="Genomic_DNA"/>
</dbReference>
<name>A0AAJ0MUX4_9PEZI</name>
<protein>
    <submittedName>
        <fullName evidence="2">Uncharacterized protein</fullName>
    </submittedName>
</protein>
<dbReference type="AlphaFoldDB" id="A0AAJ0MUX4"/>
<keyword evidence="3" id="KW-1185">Reference proteome</keyword>
<accession>A0AAJ0MUX4</accession>
<feature type="compositionally biased region" description="Basic and acidic residues" evidence="1">
    <location>
        <begin position="135"/>
        <end position="145"/>
    </location>
</feature>
<comment type="caution">
    <text evidence="2">The sequence shown here is derived from an EMBL/GenBank/DDBJ whole genome shotgun (WGS) entry which is preliminary data.</text>
</comment>
<dbReference type="RefSeq" id="XP_062696781.1">
    <property type="nucleotide sequence ID" value="XM_062837963.1"/>
</dbReference>
<feature type="compositionally biased region" description="Basic and acidic residues" evidence="1">
    <location>
        <begin position="115"/>
        <end position="126"/>
    </location>
</feature>
<dbReference type="Proteomes" id="UP001285908">
    <property type="component" value="Unassembled WGS sequence"/>
</dbReference>
<organism evidence="2 3">
    <name type="scientific">Neurospora hispaniola</name>
    <dbReference type="NCBI Taxonomy" id="588809"/>
    <lineage>
        <taxon>Eukaryota</taxon>
        <taxon>Fungi</taxon>
        <taxon>Dikarya</taxon>
        <taxon>Ascomycota</taxon>
        <taxon>Pezizomycotina</taxon>
        <taxon>Sordariomycetes</taxon>
        <taxon>Sordariomycetidae</taxon>
        <taxon>Sordariales</taxon>
        <taxon>Sordariaceae</taxon>
        <taxon>Neurospora</taxon>
    </lineage>
</organism>
<sequence>MCEALTDAHRHGTTRTQGEDDVCSFYMGKQFRPSKNLHFVGCLHFQGVALPGVSTVGNETVTRSPGETKQPLSTRRPFGGKGLVAWSKEIVVAPVATRPPSRGLHLNEVKAVIQRENDGRGPDTGRPEASNLAGGEKRQARERARNWPSSRLPMTAYALRDVSTENTSATSVRWQMDGEVKIPSRRENMLQELCRGSSVVQVKIRDFGAPPPLPSASRRDIFGVPFLVGNSSRTIIVRGSVN</sequence>
<evidence type="ECO:0000256" key="1">
    <source>
        <dbReference type="SAM" id="MobiDB-lite"/>
    </source>
</evidence>
<evidence type="ECO:0000313" key="3">
    <source>
        <dbReference type="Proteomes" id="UP001285908"/>
    </source>
</evidence>
<evidence type="ECO:0000313" key="2">
    <source>
        <dbReference type="EMBL" id="KAK3499148.1"/>
    </source>
</evidence>
<gene>
    <name evidence="2" type="ORF">B0T23DRAFT_391799</name>
</gene>
<dbReference type="GeneID" id="87875585"/>
<feature type="region of interest" description="Disordered" evidence="1">
    <location>
        <begin position="115"/>
        <end position="146"/>
    </location>
</feature>
<proteinExistence type="predicted"/>